<keyword evidence="1" id="KW-0805">Transcription regulation</keyword>
<dbReference type="SMART" id="SM00347">
    <property type="entry name" value="HTH_MARR"/>
    <property type="match status" value="1"/>
</dbReference>
<dbReference type="PRINTS" id="PR00598">
    <property type="entry name" value="HTHMARR"/>
</dbReference>
<dbReference type="PANTHER" id="PTHR42756:SF1">
    <property type="entry name" value="TRANSCRIPTIONAL REPRESSOR OF EMRAB OPERON"/>
    <property type="match status" value="1"/>
</dbReference>
<dbReference type="InterPro" id="IPR000835">
    <property type="entry name" value="HTH_MarR-typ"/>
</dbReference>
<dbReference type="PROSITE" id="PS50995">
    <property type="entry name" value="HTH_MARR_2"/>
    <property type="match status" value="1"/>
</dbReference>
<feature type="domain" description="HTH marR-type" evidence="4">
    <location>
        <begin position="4"/>
        <end position="142"/>
    </location>
</feature>
<proteinExistence type="predicted"/>
<evidence type="ECO:0000313" key="5">
    <source>
        <dbReference type="EMBL" id="MBP1927160.1"/>
    </source>
</evidence>
<dbReference type="PROSITE" id="PS01117">
    <property type="entry name" value="HTH_MARR_1"/>
    <property type="match status" value="1"/>
</dbReference>
<evidence type="ECO:0000256" key="3">
    <source>
        <dbReference type="ARBA" id="ARBA00023163"/>
    </source>
</evidence>
<keyword evidence="2" id="KW-0238">DNA-binding</keyword>
<dbReference type="SUPFAM" id="SSF46785">
    <property type="entry name" value="Winged helix' DNA-binding domain"/>
    <property type="match status" value="1"/>
</dbReference>
<dbReference type="InterPro" id="IPR036388">
    <property type="entry name" value="WH-like_DNA-bd_sf"/>
</dbReference>
<dbReference type="RefSeq" id="WP_209512873.1">
    <property type="nucleotide sequence ID" value="NZ_JAGGKS010000010.1"/>
</dbReference>
<evidence type="ECO:0000256" key="1">
    <source>
        <dbReference type="ARBA" id="ARBA00023015"/>
    </source>
</evidence>
<keyword evidence="3" id="KW-0804">Transcription</keyword>
<reference evidence="5 6" key="1">
    <citation type="submission" date="2021-03" db="EMBL/GenBank/DDBJ databases">
        <title>Genomic Encyclopedia of Type Strains, Phase IV (KMG-IV): sequencing the most valuable type-strain genomes for metagenomic binning, comparative biology and taxonomic classification.</title>
        <authorList>
            <person name="Goeker M."/>
        </authorList>
    </citation>
    <scope>NUCLEOTIDE SEQUENCE [LARGE SCALE GENOMIC DNA]</scope>
    <source>
        <strain evidence="5 6">DSM 24004</strain>
    </source>
</reference>
<evidence type="ECO:0000256" key="2">
    <source>
        <dbReference type="ARBA" id="ARBA00023125"/>
    </source>
</evidence>
<protein>
    <submittedName>
        <fullName evidence="5">MarR family transcriptional regulator for hemolysin</fullName>
    </submittedName>
</protein>
<dbReference type="InterPro" id="IPR023187">
    <property type="entry name" value="Tscrpt_reg_MarR-type_CS"/>
</dbReference>
<dbReference type="PANTHER" id="PTHR42756">
    <property type="entry name" value="TRANSCRIPTIONAL REGULATOR, MARR"/>
    <property type="match status" value="1"/>
</dbReference>
<dbReference type="Proteomes" id="UP001519342">
    <property type="component" value="Unassembled WGS sequence"/>
</dbReference>
<evidence type="ECO:0000313" key="6">
    <source>
        <dbReference type="Proteomes" id="UP001519342"/>
    </source>
</evidence>
<evidence type="ECO:0000259" key="4">
    <source>
        <dbReference type="PROSITE" id="PS50995"/>
    </source>
</evidence>
<dbReference type="EMBL" id="JAGGKS010000010">
    <property type="protein sequence ID" value="MBP1927160.1"/>
    <property type="molecule type" value="Genomic_DNA"/>
</dbReference>
<dbReference type="InterPro" id="IPR036390">
    <property type="entry name" value="WH_DNA-bd_sf"/>
</dbReference>
<comment type="caution">
    <text evidence="5">The sequence shown here is derived from an EMBL/GenBank/DDBJ whole genome shotgun (WGS) entry which is preliminary data.</text>
</comment>
<dbReference type="Pfam" id="PF01047">
    <property type="entry name" value="MarR"/>
    <property type="match status" value="1"/>
</dbReference>
<accession>A0ABS4GHH8</accession>
<dbReference type="Gene3D" id="1.10.10.10">
    <property type="entry name" value="Winged helix-like DNA-binding domain superfamily/Winged helix DNA-binding domain"/>
    <property type="match status" value="1"/>
</dbReference>
<sequence>MLKDKDIGYILHKVSMLAKNNFSNKLNAIGITTGQFAVLKDLYYYQKKATDSGLSPACIAARLECDRPTISGVIDRLESQGWVERFDNPDDRRSVLIKVTDKAVGKLEELEKMHSENRNTIVKGFSEEEVNDFRNYLLRVVNNLKEMQ</sequence>
<gene>
    <name evidence="5" type="ORF">J2Z76_003033</name>
</gene>
<keyword evidence="6" id="KW-1185">Reference proteome</keyword>
<name>A0ABS4GHH8_9FIRM</name>
<organism evidence="5 6">
    <name type="scientific">Sedimentibacter acidaminivorans</name>
    <dbReference type="NCBI Taxonomy" id="913099"/>
    <lineage>
        <taxon>Bacteria</taxon>
        <taxon>Bacillati</taxon>
        <taxon>Bacillota</taxon>
        <taxon>Tissierellia</taxon>
        <taxon>Sedimentibacter</taxon>
    </lineage>
</organism>